<dbReference type="EMBL" id="CP070619">
    <property type="protein sequence ID" value="QSE94199.1"/>
    <property type="molecule type" value="Genomic_DNA"/>
</dbReference>
<dbReference type="Proteomes" id="UP000662986">
    <property type="component" value="Chromosome"/>
</dbReference>
<feature type="compositionally biased region" description="Basic and acidic residues" evidence="1">
    <location>
        <begin position="1"/>
        <end position="10"/>
    </location>
</feature>
<evidence type="ECO:0000313" key="2">
    <source>
        <dbReference type="EMBL" id="QSE94199.1"/>
    </source>
</evidence>
<evidence type="ECO:0000256" key="1">
    <source>
        <dbReference type="SAM" id="MobiDB-lite"/>
    </source>
</evidence>
<reference evidence="2 3" key="1">
    <citation type="journal article" date="2021" name="Microbiol. Resour. Announc.">
        <title>Complete Genome Sequences of Two Rhodococcus sp. Strains with Large and Linear Chromosomes, Isolated from Apple Rhizosphere.</title>
        <authorList>
            <person name="Benning S."/>
            <person name="Brugnone N."/>
            <person name="Siani R."/>
            <person name="Kublik S."/>
            <person name="Schloter M."/>
            <person name="Rad V."/>
        </authorList>
    </citation>
    <scope>NUCLEOTIDE SEQUENCE [LARGE SCALE GENOMIC DNA]</scope>
    <source>
        <strain evidence="2 3">R79</strain>
    </source>
</reference>
<gene>
    <name evidence="2" type="ORF">JWS13_39170</name>
</gene>
<name>A0A974WA79_9NOCA</name>
<sequence length="168" mass="18408">MPGENKKNEARTAATESGPAPFPLDSLLAVGQDVTLPPADITFAPVLVEFGGVTTHIRRSFTGLEVIAASKLLHYTPPPHPIASLPEAEQRALSQADRTKLAEQFVKDVEDQFNQHMIAQLESITESGDATALWEQMKDLPEIISDRLFRGMYRIAGLVNEQGKFLAL</sequence>
<feature type="region of interest" description="Disordered" evidence="1">
    <location>
        <begin position="1"/>
        <end position="21"/>
    </location>
</feature>
<evidence type="ECO:0000313" key="3">
    <source>
        <dbReference type="Proteomes" id="UP000662986"/>
    </source>
</evidence>
<protein>
    <submittedName>
        <fullName evidence="2">Uncharacterized protein</fullName>
    </submittedName>
</protein>
<proteinExistence type="predicted"/>
<reference evidence="2 3" key="2">
    <citation type="journal article" date="2022" name="Arch. Microbiol.">
        <title>Rhodococcus pseudokoreensis sp. nov. isolated from the rhizosphere of young M26 apple rootstocks.</title>
        <authorList>
            <person name="Kampfer P."/>
            <person name="Glaeser S.P."/>
            <person name="Blom J."/>
            <person name="Wolf J."/>
            <person name="Benning S."/>
            <person name="Schloter M."/>
            <person name="Neumann-Schaal M."/>
        </authorList>
    </citation>
    <scope>NUCLEOTIDE SEQUENCE [LARGE SCALE GENOMIC DNA]</scope>
    <source>
        <strain evidence="2 3">R79</strain>
    </source>
</reference>
<organism evidence="2 3">
    <name type="scientific">Rhodococcus pseudokoreensis</name>
    <dbReference type="NCBI Taxonomy" id="2811421"/>
    <lineage>
        <taxon>Bacteria</taxon>
        <taxon>Bacillati</taxon>
        <taxon>Actinomycetota</taxon>
        <taxon>Actinomycetes</taxon>
        <taxon>Mycobacteriales</taxon>
        <taxon>Nocardiaceae</taxon>
        <taxon>Rhodococcus</taxon>
    </lineage>
</organism>
<keyword evidence="3" id="KW-1185">Reference proteome</keyword>
<accession>A0A974WA79</accession>
<dbReference type="RefSeq" id="WP_206010631.1">
    <property type="nucleotide sequence ID" value="NZ_CP070619.1"/>
</dbReference>